<feature type="compositionally biased region" description="Low complexity" evidence="1">
    <location>
        <begin position="154"/>
        <end position="173"/>
    </location>
</feature>
<feature type="compositionally biased region" description="Basic residues" evidence="1">
    <location>
        <begin position="224"/>
        <end position="238"/>
    </location>
</feature>
<accession>A0A804MBH7</accession>
<reference evidence="2" key="2">
    <citation type="submission" date="2019-07" db="EMBL/GenBank/DDBJ databases">
        <authorList>
            <person name="Seetharam A."/>
            <person name="Woodhouse M."/>
            <person name="Cannon E."/>
        </authorList>
    </citation>
    <scope>NUCLEOTIDE SEQUENCE [LARGE SCALE GENOMIC DNA]</scope>
    <source>
        <strain evidence="2">cv. B73</strain>
    </source>
</reference>
<dbReference type="Proteomes" id="UP000007305">
    <property type="component" value="Chromosome 2"/>
</dbReference>
<evidence type="ECO:0000313" key="3">
    <source>
        <dbReference type="Proteomes" id="UP000007305"/>
    </source>
</evidence>
<evidence type="ECO:0000313" key="2">
    <source>
        <dbReference type="EnsemblPlants" id="Zm00001eb073150_P001"/>
    </source>
</evidence>
<feature type="compositionally biased region" description="Low complexity" evidence="1">
    <location>
        <begin position="180"/>
        <end position="194"/>
    </location>
</feature>
<feature type="region of interest" description="Disordered" evidence="1">
    <location>
        <begin position="355"/>
        <end position="377"/>
    </location>
</feature>
<proteinExistence type="predicted"/>
<dbReference type="AlphaFoldDB" id="A0A804MBH7"/>
<protein>
    <submittedName>
        <fullName evidence="2">Uncharacterized protein</fullName>
    </submittedName>
</protein>
<keyword evidence="3" id="KW-1185">Reference proteome</keyword>
<name>A0A804MBH7_MAIZE</name>
<feature type="compositionally biased region" description="Basic residues" evidence="1">
    <location>
        <begin position="272"/>
        <end position="288"/>
    </location>
</feature>
<dbReference type="Gramene" id="Zm00001eb073150_T001">
    <property type="protein sequence ID" value="Zm00001eb073150_P001"/>
    <property type="gene ID" value="Zm00001eb073150"/>
</dbReference>
<feature type="region of interest" description="Disordered" evidence="1">
    <location>
        <begin position="1"/>
        <end position="288"/>
    </location>
</feature>
<feature type="compositionally biased region" description="Gly residues" evidence="1">
    <location>
        <begin position="197"/>
        <end position="210"/>
    </location>
</feature>
<reference evidence="2" key="3">
    <citation type="submission" date="2021-05" db="UniProtKB">
        <authorList>
            <consortium name="EnsemblPlants"/>
        </authorList>
    </citation>
    <scope>IDENTIFICATION</scope>
    <source>
        <strain evidence="2">cv. B73</strain>
    </source>
</reference>
<reference evidence="3" key="1">
    <citation type="submission" date="2015-12" db="EMBL/GenBank/DDBJ databases">
        <title>Update maize B73 reference genome by single molecule sequencing technologies.</title>
        <authorList>
            <consortium name="Maize Genome Sequencing Project"/>
            <person name="Ware D."/>
        </authorList>
    </citation>
    <scope>NUCLEOTIDE SEQUENCE [LARGE SCALE GENOMIC DNA]</scope>
    <source>
        <strain evidence="3">cv. B73</strain>
    </source>
</reference>
<feature type="compositionally biased region" description="Pro residues" evidence="1">
    <location>
        <begin position="129"/>
        <end position="144"/>
    </location>
</feature>
<dbReference type="EnsemblPlants" id="Zm00001eb073150_T001">
    <property type="protein sequence ID" value="Zm00001eb073150_P001"/>
    <property type="gene ID" value="Zm00001eb073150"/>
</dbReference>
<evidence type="ECO:0000256" key="1">
    <source>
        <dbReference type="SAM" id="MobiDB-lite"/>
    </source>
</evidence>
<dbReference type="InParanoid" id="A0A804MBH7"/>
<sequence length="377" mass="39062">MESGSGVGLSLGRWAHTREARHGTGAVGGTGQPTSTECTICGPASPIPPPRALYSHHRARFASPVHASPPRHIGISARSTRHIASPPPSPSHHRKPGHAQGANPDKRCPGRGRHGFPGGLLGAGAPEAAAPPPAAAGVHPPLPPLGVRRRGARRPAGSRGRPPGAAAGPPAAAARRRRAGAGPAAAGGDAAAPAPGVPGGAGDGHRGGPPRGAVRRAGAGAGARRLRGVPERHRRPRRGAAAQQLPPRLPPGLPRPLDGARPAHVPALPRAAHPRRDGRRALGRRRRRPRRLRLRLLLPRRAAGARALPDAAAAARAAAHRPGRLPVRAHHRPPLPPWGMRVCLDPSTLACLLPFRGRDGDGQQPRQRRNPRLSNCT</sequence>
<organism evidence="2 3">
    <name type="scientific">Zea mays</name>
    <name type="common">Maize</name>
    <dbReference type="NCBI Taxonomy" id="4577"/>
    <lineage>
        <taxon>Eukaryota</taxon>
        <taxon>Viridiplantae</taxon>
        <taxon>Streptophyta</taxon>
        <taxon>Embryophyta</taxon>
        <taxon>Tracheophyta</taxon>
        <taxon>Spermatophyta</taxon>
        <taxon>Magnoliopsida</taxon>
        <taxon>Liliopsida</taxon>
        <taxon>Poales</taxon>
        <taxon>Poaceae</taxon>
        <taxon>PACMAD clade</taxon>
        <taxon>Panicoideae</taxon>
        <taxon>Andropogonodae</taxon>
        <taxon>Andropogoneae</taxon>
        <taxon>Tripsacinae</taxon>
        <taxon>Zea</taxon>
    </lineage>
</organism>